<evidence type="ECO:0000256" key="3">
    <source>
        <dbReference type="PROSITE-ProRule" id="PRU00169"/>
    </source>
</evidence>
<feature type="domain" description="HTH LytTR-type" evidence="5">
    <location>
        <begin position="131"/>
        <end position="230"/>
    </location>
</feature>
<dbReference type="InterPro" id="IPR011006">
    <property type="entry name" value="CheY-like_superfamily"/>
</dbReference>
<keyword evidence="7" id="KW-1185">Reference proteome</keyword>
<evidence type="ECO:0000259" key="4">
    <source>
        <dbReference type="PROSITE" id="PS50110"/>
    </source>
</evidence>
<dbReference type="Pfam" id="PF04397">
    <property type="entry name" value="LytTR"/>
    <property type="match status" value="1"/>
</dbReference>
<accession>A0AB73T9P5</accession>
<dbReference type="SMART" id="SM00850">
    <property type="entry name" value="LytTR"/>
    <property type="match status" value="1"/>
</dbReference>
<dbReference type="Pfam" id="PF00072">
    <property type="entry name" value="Response_reg"/>
    <property type="match status" value="1"/>
</dbReference>
<reference evidence="6 7" key="1">
    <citation type="submission" date="2018-05" db="EMBL/GenBank/DDBJ databases">
        <authorList>
            <person name="Goeker M."/>
            <person name="Huntemann M."/>
            <person name="Clum A."/>
            <person name="Pillay M."/>
            <person name="Palaniappan K."/>
            <person name="Varghese N."/>
            <person name="Mikhailova N."/>
            <person name="Stamatis D."/>
            <person name="Reddy T."/>
            <person name="Daum C."/>
            <person name="Shapiro N."/>
            <person name="Ivanova N."/>
            <person name="Kyrpides N."/>
            <person name="Woyke T."/>
        </authorList>
    </citation>
    <scope>NUCLEOTIDE SEQUENCE [LARGE SCALE GENOMIC DNA]</scope>
    <source>
        <strain evidence="6 7">DSM 26524</strain>
    </source>
</reference>
<evidence type="ECO:0000256" key="1">
    <source>
        <dbReference type="ARBA" id="ARBA00018672"/>
    </source>
</evidence>
<dbReference type="InterPro" id="IPR046947">
    <property type="entry name" value="LytR-like"/>
</dbReference>
<dbReference type="PANTHER" id="PTHR37299">
    <property type="entry name" value="TRANSCRIPTIONAL REGULATOR-RELATED"/>
    <property type="match status" value="1"/>
</dbReference>
<evidence type="ECO:0000313" key="6">
    <source>
        <dbReference type="EMBL" id="PWJ78926.1"/>
    </source>
</evidence>
<evidence type="ECO:0000313" key="7">
    <source>
        <dbReference type="Proteomes" id="UP000245412"/>
    </source>
</evidence>
<dbReference type="EMBL" id="QGGY01000001">
    <property type="protein sequence ID" value="PWJ78926.1"/>
    <property type="molecule type" value="Genomic_DNA"/>
</dbReference>
<gene>
    <name evidence="6" type="ORF">C7383_101302</name>
</gene>
<dbReference type="InterPro" id="IPR007492">
    <property type="entry name" value="LytTR_DNA-bd_dom"/>
</dbReference>
<dbReference type="SMART" id="SM00448">
    <property type="entry name" value="REC"/>
    <property type="match status" value="1"/>
</dbReference>
<evidence type="ECO:0000259" key="5">
    <source>
        <dbReference type="PROSITE" id="PS50930"/>
    </source>
</evidence>
<comment type="function">
    <text evidence="2">May play the central regulatory role in sporulation. It may be an element of the effector pathway responsible for the activation of sporulation genes in response to nutritional stress. Spo0A may act in concert with spo0H (a sigma factor) to control the expression of some genes that are critical to the sporulation process.</text>
</comment>
<dbReference type="GO" id="GO:0003677">
    <property type="term" value="F:DNA binding"/>
    <property type="evidence" value="ECO:0007669"/>
    <property type="project" value="InterPro"/>
</dbReference>
<dbReference type="Gene3D" id="3.40.50.2300">
    <property type="match status" value="1"/>
</dbReference>
<sequence>MYISICDDDEKERKILAAYIQRAEKKNQLPYKIAAFESGEQLIEFMEKREVCKINFLDIYMDGMNGVELAGEILKRDKDAAIVFTTTSADFMAEGFQIGAAHYLVKPIKYGNVEIALERCLRLVGKAERYIELSVDREIRKILFSKIIYVEFQNRYCLLYTSYGMMKSYLRLGDLEEKLNDPRFLRCHRSFLVNLDYVSSMAGYSFTLLDGSSVPVRREERAAMKQKFEDYYFEKLRKDL</sequence>
<dbReference type="GO" id="GO:0000156">
    <property type="term" value="F:phosphorelay response regulator activity"/>
    <property type="evidence" value="ECO:0007669"/>
    <property type="project" value="InterPro"/>
</dbReference>
<dbReference type="PROSITE" id="PS50930">
    <property type="entry name" value="HTH_LYTTR"/>
    <property type="match status" value="1"/>
</dbReference>
<organism evidence="6 7">
    <name type="scientific">Murimonas intestini</name>
    <dbReference type="NCBI Taxonomy" id="1337051"/>
    <lineage>
        <taxon>Bacteria</taxon>
        <taxon>Bacillati</taxon>
        <taxon>Bacillota</taxon>
        <taxon>Clostridia</taxon>
        <taxon>Lachnospirales</taxon>
        <taxon>Lachnospiraceae</taxon>
        <taxon>Murimonas</taxon>
    </lineage>
</organism>
<feature type="modified residue" description="4-aspartylphosphate" evidence="3">
    <location>
        <position position="58"/>
    </location>
</feature>
<name>A0AB73T9P5_9FIRM</name>
<dbReference type="InterPro" id="IPR001789">
    <property type="entry name" value="Sig_transdc_resp-reg_receiver"/>
</dbReference>
<dbReference type="SUPFAM" id="SSF52172">
    <property type="entry name" value="CheY-like"/>
    <property type="match status" value="1"/>
</dbReference>
<dbReference type="Gene3D" id="2.40.50.1020">
    <property type="entry name" value="LytTr DNA-binding domain"/>
    <property type="match status" value="1"/>
</dbReference>
<dbReference type="PROSITE" id="PS50110">
    <property type="entry name" value="RESPONSE_REGULATORY"/>
    <property type="match status" value="1"/>
</dbReference>
<dbReference type="AlphaFoldDB" id="A0AB73T9P5"/>
<feature type="domain" description="Response regulatory" evidence="4">
    <location>
        <begin position="2"/>
        <end position="121"/>
    </location>
</feature>
<comment type="caution">
    <text evidence="6">The sequence shown here is derived from an EMBL/GenBank/DDBJ whole genome shotgun (WGS) entry which is preliminary data.</text>
</comment>
<dbReference type="PANTHER" id="PTHR37299:SF1">
    <property type="entry name" value="STAGE 0 SPORULATION PROTEIN A HOMOLOG"/>
    <property type="match status" value="1"/>
</dbReference>
<dbReference type="Proteomes" id="UP000245412">
    <property type="component" value="Unassembled WGS sequence"/>
</dbReference>
<protein>
    <recommendedName>
        <fullName evidence="1">Stage 0 sporulation protein A homolog</fullName>
    </recommendedName>
</protein>
<evidence type="ECO:0000256" key="2">
    <source>
        <dbReference type="ARBA" id="ARBA00024867"/>
    </source>
</evidence>
<proteinExistence type="predicted"/>
<keyword evidence="3" id="KW-0597">Phosphoprotein</keyword>